<gene>
    <name evidence="2" type="ORF">PRZ48_008518</name>
</gene>
<proteinExistence type="predicted"/>
<feature type="compositionally biased region" description="Basic and acidic residues" evidence="1">
    <location>
        <begin position="253"/>
        <end position="279"/>
    </location>
</feature>
<dbReference type="Proteomes" id="UP001305779">
    <property type="component" value="Unassembled WGS sequence"/>
</dbReference>
<accession>A0ABR0EFN9</accession>
<feature type="compositionally biased region" description="Basic and acidic residues" evidence="1">
    <location>
        <begin position="125"/>
        <end position="137"/>
    </location>
</feature>
<evidence type="ECO:0000313" key="2">
    <source>
        <dbReference type="EMBL" id="KAK4500329.1"/>
    </source>
</evidence>
<dbReference type="EMBL" id="JAXOVC010000006">
    <property type="protein sequence ID" value="KAK4500329.1"/>
    <property type="molecule type" value="Genomic_DNA"/>
</dbReference>
<keyword evidence="3" id="KW-1185">Reference proteome</keyword>
<reference evidence="2 3" key="1">
    <citation type="journal article" date="2023" name="G3 (Bethesda)">
        <title>A chromosome-level genome assembly of Zasmidium syzygii isolated from banana leaves.</title>
        <authorList>
            <person name="van Westerhoven A.C."/>
            <person name="Mehrabi R."/>
            <person name="Talebi R."/>
            <person name="Steentjes M.B.F."/>
            <person name="Corcolon B."/>
            <person name="Chong P.A."/>
            <person name="Kema G.H.J."/>
            <person name="Seidl M.F."/>
        </authorList>
    </citation>
    <scope>NUCLEOTIDE SEQUENCE [LARGE SCALE GENOMIC DNA]</scope>
    <source>
        <strain evidence="2 3">P124</strain>
    </source>
</reference>
<feature type="compositionally biased region" description="Polar residues" evidence="1">
    <location>
        <begin position="335"/>
        <end position="352"/>
    </location>
</feature>
<feature type="compositionally biased region" description="Basic and acidic residues" evidence="1">
    <location>
        <begin position="395"/>
        <end position="406"/>
    </location>
</feature>
<feature type="compositionally biased region" description="Basic and acidic residues" evidence="1">
    <location>
        <begin position="367"/>
        <end position="378"/>
    </location>
</feature>
<feature type="region of interest" description="Disordered" evidence="1">
    <location>
        <begin position="125"/>
        <end position="194"/>
    </location>
</feature>
<feature type="compositionally biased region" description="Polar residues" evidence="1">
    <location>
        <begin position="292"/>
        <end position="301"/>
    </location>
</feature>
<organism evidence="2 3">
    <name type="scientific">Zasmidium cellare</name>
    <name type="common">Wine cellar mold</name>
    <name type="synonym">Racodium cellare</name>
    <dbReference type="NCBI Taxonomy" id="395010"/>
    <lineage>
        <taxon>Eukaryota</taxon>
        <taxon>Fungi</taxon>
        <taxon>Dikarya</taxon>
        <taxon>Ascomycota</taxon>
        <taxon>Pezizomycotina</taxon>
        <taxon>Dothideomycetes</taxon>
        <taxon>Dothideomycetidae</taxon>
        <taxon>Mycosphaerellales</taxon>
        <taxon>Mycosphaerellaceae</taxon>
        <taxon>Zasmidium</taxon>
    </lineage>
</organism>
<feature type="region of interest" description="Disordered" evidence="1">
    <location>
        <begin position="225"/>
        <end position="464"/>
    </location>
</feature>
<comment type="caution">
    <text evidence="2">The sequence shown here is derived from an EMBL/GenBank/DDBJ whole genome shotgun (WGS) entry which is preliminary data.</text>
</comment>
<evidence type="ECO:0000313" key="3">
    <source>
        <dbReference type="Proteomes" id="UP001305779"/>
    </source>
</evidence>
<evidence type="ECO:0000256" key="1">
    <source>
        <dbReference type="SAM" id="MobiDB-lite"/>
    </source>
</evidence>
<protein>
    <submittedName>
        <fullName evidence="2">Uncharacterized protein</fullName>
    </submittedName>
</protein>
<sequence length="464" mass="51089">MAQSQKTFAFPPIVEHEDLTKELTAEEASVSLADFLERSRKAPWMHPDAWLSTDGVRHGPKSGPSGGWVIHHLRRIEAGLRGESLVAETKEELVEKFGEEFVKNAPPGAADKVLRGDDTRVDAVIEETETKFEDEKSKKKREKKERIQREKAEKAGKENQPSNKRKRADWDDSDASFKGESQAGTGANTPYADSMTAYSDTWQKKEDFEQSQEVLVGEVGERDAAPVVKQNGEPPVVVTHDVNGEVVVPSKAKTAEEKAARKLAKKQREKEDKARRESGAAEAQESPAALPATNTSKTEAPQASADGDGKEAKRAAKRAQPESKPMPKRNVLPLSKQSRLAKTTVLPASSEQHLAAKKPAGQAKQEILGKRSKAEELSKQPPAIETNKPSKKRKPPTEQEVKDERPAKKKKKKSSQEAGPKISGKDRNESPVETLNHISMIDRRPKKKAHRKDRTMSKAGGAGD</sequence>
<feature type="compositionally biased region" description="Basic and acidic residues" evidence="1">
    <location>
        <begin position="144"/>
        <end position="157"/>
    </location>
</feature>
<name>A0ABR0EFN9_ZASCE</name>
<feature type="compositionally biased region" description="Basic residues" evidence="1">
    <location>
        <begin position="444"/>
        <end position="453"/>
    </location>
</feature>